<evidence type="ECO:0000256" key="5">
    <source>
        <dbReference type="PIRNR" id="PIRNR038471"/>
    </source>
</evidence>
<dbReference type="Gene3D" id="2.40.10.340">
    <property type="entry name" value="Rod shape-determining protein MreC, domain 1"/>
    <property type="match status" value="1"/>
</dbReference>
<evidence type="ECO:0000313" key="8">
    <source>
        <dbReference type="Proteomes" id="UP000831534"/>
    </source>
</evidence>
<protein>
    <recommendedName>
        <fullName evidence="2 5">Cell shape-determining protein MreC</fullName>
    </recommendedName>
    <alternativeName>
        <fullName evidence="4 5">Cell shape protein MreC</fullName>
    </alternativeName>
</protein>
<dbReference type="PANTHER" id="PTHR34138:SF1">
    <property type="entry name" value="CELL SHAPE-DETERMINING PROTEIN MREC"/>
    <property type="match status" value="1"/>
</dbReference>
<keyword evidence="3 5" id="KW-0133">Cell shape</keyword>
<dbReference type="KEGG" id="ckh:LVJ77_00150"/>
<reference evidence="7" key="2">
    <citation type="submission" date="2024-09" db="EMBL/GenBank/DDBJ databases">
        <authorList>
            <person name="Veyrier F.J."/>
        </authorList>
    </citation>
    <scope>NUCLEOTIDE SEQUENCE</scope>
    <source>
        <strain evidence="7">17694</strain>
    </source>
</reference>
<accession>A0A8T9MXA8</accession>
<dbReference type="AlphaFoldDB" id="A0A8T9MXA8"/>
<proteinExistence type="inferred from homology"/>
<keyword evidence="8" id="KW-1185">Reference proteome</keyword>
<evidence type="ECO:0000256" key="1">
    <source>
        <dbReference type="ARBA" id="ARBA00009369"/>
    </source>
</evidence>
<dbReference type="Proteomes" id="UP000831534">
    <property type="component" value="Chromosome"/>
</dbReference>
<evidence type="ECO:0000259" key="6">
    <source>
        <dbReference type="Pfam" id="PF04085"/>
    </source>
</evidence>
<dbReference type="GO" id="GO:0008360">
    <property type="term" value="P:regulation of cell shape"/>
    <property type="evidence" value="ECO:0007669"/>
    <property type="project" value="UniProtKB-KW"/>
</dbReference>
<dbReference type="NCBIfam" id="TIGR00219">
    <property type="entry name" value="mreC"/>
    <property type="match status" value="1"/>
</dbReference>
<feature type="domain" description="Rod shape-determining protein MreC beta-barrel core" evidence="6">
    <location>
        <begin position="128"/>
        <end position="270"/>
    </location>
</feature>
<gene>
    <name evidence="7" type="primary">mreC</name>
    <name evidence="7" type="ORF">LVJ77_00150</name>
</gene>
<dbReference type="RefSeq" id="WP_027008934.1">
    <property type="nucleotide sequence ID" value="NZ_CP091521.1"/>
</dbReference>
<comment type="function">
    <text evidence="5">Involved in formation and maintenance of cell shape.</text>
</comment>
<reference evidence="7" key="1">
    <citation type="journal article" date="2022" name="Res Sq">
        <title>Evolution of multicellular longitudinally dividing oral cavity symbionts (Neisseriaceae).</title>
        <authorList>
            <person name="Nyongesa S."/>
            <person name="Weber P."/>
            <person name="Bernet E."/>
            <person name="Pullido F."/>
            <person name="Nieckarz M."/>
            <person name="Delaby M."/>
            <person name="Nieves C."/>
            <person name="Viehboeck T."/>
            <person name="Krause N."/>
            <person name="Rivera-Millot A."/>
            <person name="Nakamura A."/>
            <person name="Vischer N."/>
            <person name="VanNieuwenhze M."/>
            <person name="Brun Y."/>
            <person name="Cava F."/>
            <person name="Bulgheresi S."/>
            <person name="Veyrier F."/>
        </authorList>
    </citation>
    <scope>NUCLEOTIDE SEQUENCE</scope>
    <source>
        <strain evidence="7">17694</strain>
    </source>
</reference>
<dbReference type="Pfam" id="PF04085">
    <property type="entry name" value="MreC"/>
    <property type="match status" value="1"/>
</dbReference>
<evidence type="ECO:0000256" key="4">
    <source>
        <dbReference type="ARBA" id="ARBA00032089"/>
    </source>
</evidence>
<organism evidence="7 8">
    <name type="scientific">Conchiformibius kuhniae</name>
    <dbReference type="NCBI Taxonomy" id="211502"/>
    <lineage>
        <taxon>Bacteria</taxon>
        <taxon>Pseudomonadati</taxon>
        <taxon>Pseudomonadota</taxon>
        <taxon>Betaproteobacteria</taxon>
        <taxon>Neisseriales</taxon>
        <taxon>Neisseriaceae</taxon>
        <taxon>Conchiformibius</taxon>
    </lineage>
</organism>
<dbReference type="Gene3D" id="2.40.10.350">
    <property type="entry name" value="Rod shape-determining protein MreC, domain 2"/>
    <property type="match status" value="1"/>
</dbReference>
<dbReference type="EMBL" id="CP091521">
    <property type="protein sequence ID" value="UOP04842.2"/>
    <property type="molecule type" value="Genomic_DNA"/>
</dbReference>
<dbReference type="GO" id="GO:0005886">
    <property type="term" value="C:plasma membrane"/>
    <property type="evidence" value="ECO:0007669"/>
    <property type="project" value="TreeGrafter"/>
</dbReference>
<dbReference type="InterPro" id="IPR007221">
    <property type="entry name" value="MreC"/>
</dbReference>
<dbReference type="PANTHER" id="PTHR34138">
    <property type="entry name" value="CELL SHAPE-DETERMINING PROTEIN MREC"/>
    <property type="match status" value="1"/>
</dbReference>
<dbReference type="PIRSF" id="PIRSF038471">
    <property type="entry name" value="MreC"/>
    <property type="match status" value="1"/>
</dbReference>
<dbReference type="InterPro" id="IPR055342">
    <property type="entry name" value="MreC_beta-barrel_core"/>
</dbReference>
<evidence type="ECO:0000313" key="7">
    <source>
        <dbReference type="EMBL" id="UOP04842.2"/>
    </source>
</evidence>
<evidence type="ECO:0000256" key="3">
    <source>
        <dbReference type="ARBA" id="ARBA00022960"/>
    </source>
</evidence>
<comment type="similarity">
    <text evidence="1 5">Belongs to the MreC family.</text>
</comment>
<dbReference type="InterPro" id="IPR042175">
    <property type="entry name" value="Cell/Rod_MreC_2"/>
</dbReference>
<evidence type="ECO:0000256" key="2">
    <source>
        <dbReference type="ARBA" id="ARBA00013855"/>
    </source>
</evidence>
<sequence>MPNHVYFSRRGMRPAVKLSLLVLLSLLLLVLDKRFAAVAEAKKYLATALYPMQWVANRPVLLYRYFDSLFHSQNYLLTENQRLTAENTRLRLELGQHGVQLRELAELKTLADLRRYGLQTTATAQVVSGGKEHSSGRMVIDKGGRHGVRVGDAVVDEGGLLGQVAAVQPLSAEVNVLAESALVVPVLVGRTGVRTLVYGGGGALALRYFPADADLRAGDVLLTSGLDDVYPAGIPVATVASGSRNAGTPYYKVRLNTAAAPQRSKFVLVLPQQAAAATGGESP</sequence>
<dbReference type="InterPro" id="IPR042177">
    <property type="entry name" value="Cell/Rod_1"/>
</dbReference>
<name>A0A8T9MXA8_9NEIS</name>